<dbReference type="GO" id="GO:0008855">
    <property type="term" value="F:exodeoxyribonuclease VII activity"/>
    <property type="evidence" value="ECO:0007669"/>
    <property type="project" value="UniProtKB-UniRule"/>
</dbReference>
<comment type="function">
    <text evidence="6">Bidirectionally degrades single-stranded DNA into large acid-insoluble oligonucleotides, which are then degraded further into small acid-soluble oligonucleotides.</text>
</comment>
<dbReference type="PANTHER" id="PTHR34137:SF1">
    <property type="entry name" value="EXODEOXYRIBONUCLEASE 7 SMALL SUBUNIT"/>
    <property type="match status" value="1"/>
</dbReference>
<dbReference type="GO" id="GO:0006308">
    <property type="term" value="P:DNA catabolic process"/>
    <property type="evidence" value="ECO:0007669"/>
    <property type="project" value="UniProtKB-UniRule"/>
</dbReference>
<keyword evidence="3 6" id="KW-0540">Nuclease</keyword>
<dbReference type="GO" id="GO:0005829">
    <property type="term" value="C:cytosol"/>
    <property type="evidence" value="ECO:0007669"/>
    <property type="project" value="TreeGrafter"/>
</dbReference>
<dbReference type="eggNOG" id="COG1722">
    <property type="taxonomic scope" value="Bacteria"/>
</dbReference>
<evidence type="ECO:0000256" key="1">
    <source>
        <dbReference type="ARBA" id="ARBA00009998"/>
    </source>
</evidence>
<evidence type="ECO:0000256" key="4">
    <source>
        <dbReference type="ARBA" id="ARBA00022801"/>
    </source>
</evidence>
<accession>A0A0A1WD65</accession>
<keyword evidence="4 6" id="KW-0378">Hydrolase</keyword>
<dbReference type="NCBIfam" id="TIGR01280">
    <property type="entry name" value="xseB"/>
    <property type="match status" value="1"/>
</dbReference>
<dbReference type="EC" id="3.1.11.6" evidence="6"/>
<reference evidence="7 8" key="1">
    <citation type="submission" date="2014-11" db="EMBL/GenBank/DDBJ databases">
        <title>Whole genome shotgun sequence of Sphingomonas parapaucimobilis NBRC 15100.</title>
        <authorList>
            <person name="Katano-Makiyama Y."/>
            <person name="Hosoyama A."/>
            <person name="Hashimoto M."/>
            <person name="Hosoyama Y."/>
            <person name="Noguchi M."/>
            <person name="Numata M."/>
            <person name="Tsuchikane K."/>
            <person name="Hirakata S."/>
            <person name="Uohara A."/>
            <person name="Shimodaira J."/>
            <person name="Ohji S."/>
            <person name="Ichikawa N."/>
            <person name="Kimura A."/>
            <person name="Yamazoe A."/>
            <person name="Fujita N."/>
        </authorList>
    </citation>
    <scope>NUCLEOTIDE SEQUENCE [LARGE SCALE GENOMIC DNA]</scope>
    <source>
        <strain evidence="7 8">NBRC 15100</strain>
    </source>
</reference>
<keyword evidence="5 6" id="KW-0269">Exonuclease</keyword>
<dbReference type="SUPFAM" id="SSF116842">
    <property type="entry name" value="XseB-like"/>
    <property type="match status" value="1"/>
</dbReference>
<dbReference type="Gene3D" id="1.10.287.1040">
    <property type="entry name" value="Exonuclease VII, small subunit"/>
    <property type="match status" value="1"/>
</dbReference>
<gene>
    <name evidence="6 7" type="primary">xseB</name>
    <name evidence="7" type="ORF">SP5_101_00090</name>
</gene>
<proteinExistence type="inferred from homology"/>
<comment type="similarity">
    <text evidence="1 6">Belongs to the XseB family.</text>
</comment>
<keyword evidence="8" id="KW-1185">Reference proteome</keyword>
<dbReference type="PANTHER" id="PTHR34137">
    <property type="entry name" value="EXODEOXYRIBONUCLEASE 7 SMALL SUBUNIT"/>
    <property type="match status" value="1"/>
</dbReference>
<dbReference type="InterPro" id="IPR037004">
    <property type="entry name" value="Exonuc_VII_ssu_sf"/>
</dbReference>
<dbReference type="AlphaFoldDB" id="A0A0A1WD65"/>
<sequence length="96" mass="10487">MSASVLARAGSVSHSGVMDTPIEELTFEDALKELERIVGRLESGEATLDESIRLYERGDRLRQRCAERLDAAQARIEAIRLDAEGKAAGTRPFQAG</sequence>
<comment type="caution">
    <text evidence="7">The sequence shown here is derived from an EMBL/GenBank/DDBJ whole genome shotgun (WGS) entry which is preliminary data.</text>
</comment>
<dbReference type="GO" id="GO:0009318">
    <property type="term" value="C:exodeoxyribonuclease VII complex"/>
    <property type="evidence" value="ECO:0007669"/>
    <property type="project" value="UniProtKB-UniRule"/>
</dbReference>
<keyword evidence="2 6" id="KW-0963">Cytoplasm</keyword>
<protein>
    <recommendedName>
        <fullName evidence="6">Exodeoxyribonuclease 7 small subunit</fullName>
        <ecNumber evidence="6">3.1.11.6</ecNumber>
    </recommendedName>
    <alternativeName>
        <fullName evidence="6">Exodeoxyribonuclease VII small subunit</fullName>
        <shortName evidence="6">Exonuclease VII small subunit</shortName>
    </alternativeName>
</protein>
<evidence type="ECO:0000313" key="8">
    <source>
        <dbReference type="Proteomes" id="UP000032305"/>
    </source>
</evidence>
<dbReference type="Pfam" id="PF02609">
    <property type="entry name" value="Exonuc_VII_S"/>
    <property type="match status" value="1"/>
</dbReference>
<evidence type="ECO:0000313" key="7">
    <source>
        <dbReference type="EMBL" id="GAM02874.1"/>
    </source>
</evidence>
<dbReference type="InterPro" id="IPR003761">
    <property type="entry name" value="Exonuc_VII_S"/>
</dbReference>
<dbReference type="HAMAP" id="MF_00337">
    <property type="entry name" value="Exonuc_7_S"/>
    <property type="match status" value="1"/>
</dbReference>
<organism evidence="7 8">
    <name type="scientific">Sphingomonas parapaucimobilis NBRC 15100</name>
    <dbReference type="NCBI Taxonomy" id="1219049"/>
    <lineage>
        <taxon>Bacteria</taxon>
        <taxon>Pseudomonadati</taxon>
        <taxon>Pseudomonadota</taxon>
        <taxon>Alphaproteobacteria</taxon>
        <taxon>Sphingomonadales</taxon>
        <taxon>Sphingomonadaceae</taxon>
        <taxon>Sphingomonas</taxon>
    </lineage>
</organism>
<comment type="catalytic activity">
    <reaction evidence="6">
        <text>Exonucleolytic cleavage in either 5'- to 3'- or 3'- to 5'-direction to yield nucleoside 5'-phosphates.</text>
        <dbReference type="EC" id="3.1.11.6"/>
    </reaction>
</comment>
<dbReference type="Proteomes" id="UP000032305">
    <property type="component" value="Unassembled WGS sequence"/>
</dbReference>
<evidence type="ECO:0000256" key="3">
    <source>
        <dbReference type="ARBA" id="ARBA00022722"/>
    </source>
</evidence>
<comment type="subunit">
    <text evidence="6">Heterooligomer composed of large and small subunits.</text>
</comment>
<evidence type="ECO:0000256" key="5">
    <source>
        <dbReference type="ARBA" id="ARBA00022839"/>
    </source>
</evidence>
<evidence type="ECO:0000256" key="6">
    <source>
        <dbReference type="HAMAP-Rule" id="MF_00337"/>
    </source>
</evidence>
<dbReference type="EMBL" id="BBPI01000101">
    <property type="protein sequence ID" value="GAM02874.1"/>
    <property type="molecule type" value="Genomic_DNA"/>
</dbReference>
<dbReference type="NCBIfam" id="NF002139">
    <property type="entry name" value="PRK00977.1-3"/>
    <property type="match status" value="1"/>
</dbReference>
<evidence type="ECO:0000256" key="2">
    <source>
        <dbReference type="ARBA" id="ARBA00022490"/>
    </source>
</evidence>
<comment type="subcellular location">
    <subcellularLocation>
        <location evidence="6">Cytoplasm</location>
    </subcellularLocation>
</comment>
<name>A0A0A1WD65_9SPHN</name>